<evidence type="ECO:0000256" key="3">
    <source>
        <dbReference type="ARBA" id="ARBA00022840"/>
    </source>
</evidence>
<gene>
    <name evidence="6" type="ORF">BPS1E_1156</name>
</gene>
<sequence length="381" mass="41242">MNIGFTTPGHERIGGGPVAGILLDDVCRDFGEKQAVSHVTLEINKGEFFSLLGPSGCGKTTTLRMLSGLEFPTSGSITLDNEEITDTPANKRSVHTVFQNYALFPHMTVAENIAYGLKNRGIGKQEIKTRVEEMLDLVELRGQEKVSPGSLSGGMQQRVALARALVLKPKALLLDEPLGALDLRLRQHMQTVLRQIHREVGITFVYVTHDQGEAFAMSDRIGVMRGGKLLQVATPEDLYRKPVNEFVAQFLGASTRIAGSIVSVEADGQYQVDLPEAGITCVCHGVDGMKIGDRIVAVIRPESIRVHTAGTADGSDAVVGLDAAVDNVTFMGSHYRTMLTNGSVEILAHISSNDARVAVGDRLRAEWNVNNMWVAPAEKEA</sequence>
<dbReference type="Pfam" id="PF08402">
    <property type="entry name" value="TOBE_2"/>
    <property type="match status" value="1"/>
</dbReference>
<dbReference type="EMBL" id="MNLB01000006">
    <property type="protein sequence ID" value="PAC73230.1"/>
    <property type="molecule type" value="Genomic_DNA"/>
</dbReference>
<dbReference type="GO" id="GO:0005524">
    <property type="term" value="F:ATP binding"/>
    <property type="evidence" value="ECO:0007669"/>
    <property type="project" value="UniProtKB-KW"/>
</dbReference>
<dbReference type="InterPro" id="IPR013611">
    <property type="entry name" value="Transp-assoc_OB_typ2"/>
</dbReference>
<reference evidence="6 7" key="1">
    <citation type="journal article" date="2017" name="ISME J.">
        <title>Unveiling bifidobacterial biogeography across the mammalian branch of the tree of life.</title>
        <authorList>
            <person name="Milani C."/>
            <person name="Mangifesta M."/>
            <person name="Mancabelli L."/>
            <person name="Lugli G.A."/>
            <person name="James K."/>
            <person name="Duranti S."/>
            <person name="Turroni F."/>
            <person name="Ferrario C."/>
            <person name="Ossiprandi M.C."/>
            <person name="van Sinderen D."/>
            <person name="Ventura M."/>
        </authorList>
    </citation>
    <scope>NUCLEOTIDE SEQUENCE [LARGE SCALE GENOMIC DNA]</scope>
    <source>
        <strain evidence="6 7">1E</strain>
    </source>
</reference>
<dbReference type="RefSeq" id="WP_095279652.1">
    <property type="nucleotide sequence ID" value="NZ_MNLB01000006.1"/>
</dbReference>
<dbReference type="Gene3D" id="2.40.50.100">
    <property type="match status" value="1"/>
</dbReference>
<comment type="caution">
    <text evidence="6">The sequence shown here is derived from an EMBL/GenBank/DDBJ whole genome shotgun (WGS) entry which is preliminary data.</text>
</comment>
<dbReference type="GO" id="GO:0015418">
    <property type="term" value="F:ABC-type quaternary ammonium compound transporting activity"/>
    <property type="evidence" value="ECO:0007669"/>
    <property type="project" value="UniProtKB-EC"/>
</dbReference>
<keyword evidence="1" id="KW-0813">Transport</keyword>
<dbReference type="GO" id="GO:0016887">
    <property type="term" value="F:ATP hydrolysis activity"/>
    <property type="evidence" value="ECO:0007669"/>
    <property type="project" value="InterPro"/>
</dbReference>
<dbReference type="SMART" id="SM00382">
    <property type="entry name" value="AAA"/>
    <property type="match status" value="1"/>
</dbReference>
<evidence type="ECO:0000256" key="1">
    <source>
        <dbReference type="ARBA" id="ARBA00022448"/>
    </source>
</evidence>
<dbReference type="PROSITE" id="PS50893">
    <property type="entry name" value="ABC_TRANSPORTER_2"/>
    <property type="match status" value="1"/>
</dbReference>
<dbReference type="InterPro" id="IPR003593">
    <property type="entry name" value="AAA+_ATPase"/>
</dbReference>
<dbReference type="EC" id="7.6.2.9" evidence="4"/>
<dbReference type="PANTHER" id="PTHR42781">
    <property type="entry name" value="SPERMIDINE/PUTRESCINE IMPORT ATP-BINDING PROTEIN POTA"/>
    <property type="match status" value="1"/>
</dbReference>
<dbReference type="PANTHER" id="PTHR42781:SF4">
    <property type="entry name" value="SPERMIDINE_PUTRESCINE IMPORT ATP-BINDING PROTEIN POTA"/>
    <property type="match status" value="1"/>
</dbReference>
<keyword evidence="2" id="KW-0547">Nucleotide-binding</keyword>
<dbReference type="InterPro" id="IPR050093">
    <property type="entry name" value="ABC_SmlMolc_Importer"/>
</dbReference>
<protein>
    <recommendedName>
        <fullName evidence="4">ABC-type quaternary amine transporter</fullName>
        <ecNumber evidence="4">7.6.2.9</ecNumber>
    </recommendedName>
</protein>
<dbReference type="InterPro" id="IPR003439">
    <property type="entry name" value="ABC_transporter-like_ATP-bd"/>
</dbReference>
<dbReference type="Pfam" id="PF00005">
    <property type="entry name" value="ABC_tran"/>
    <property type="match status" value="1"/>
</dbReference>
<dbReference type="SUPFAM" id="SSF50331">
    <property type="entry name" value="MOP-like"/>
    <property type="match status" value="1"/>
</dbReference>
<dbReference type="InterPro" id="IPR027417">
    <property type="entry name" value="P-loop_NTPase"/>
</dbReference>
<dbReference type="PROSITE" id="PS00211">
    <property type="entry name" value="ABC_TRANSPORTER_1"/>
    <property type="match status" value="1"/>
</dbReference>
<dbReference type="InterPro" id="IPR008995">
    <property type="entry name" value="Mo/tungstate-bd_C_term_dom"/>
</dbReference>
<name>A0A267WKT8_BIFPS</name>
<dbReference type="FunFam" id="3.40.50.300:FF:000425">
    <property type="entry name" value="Probable ABC transporter, ATP-binding subunit"/>
    <property type="match status" value="1"/>
</dbReference>
<evidence type="ECO:0000313" key="7">
    <source>
        <dbReference type="Proteomes" id="UP000216789"/>
    </source>
</evidence>
<keyword evidence="3 6" id="KW-0067">ATP-binding</keyword>
<proteinExistence type="predicted"/>
<dbReference type="Proteomes" id="UP000216789">
    <property type="component" value="Unassembled WGS sequence"/>
</dbReference>
<accession>A0A267WKT8</accession>
<evidence type="ECO:0000256" key="2">
    <source>
        <dbReference type="ARBA" id="ARBA00022741"/>
    </source>
</evidence>
<dbReference type="InterPro" id="IPR017871">
    <property type="entry name" value="ABC_transporter-like_CS"/>
</dbReference>
<evidence type="ECO:0000313" key="6">
    <source>
        <dbReference type="EMBL" id="PAC73230.1"/>
    </source>
</evidence>
<dbReference type="Gene3D" id="3.40.50.300">
    <property type="entry name" value="P-loop containing nucleotide triphosphate hydrolases"/>
    <property type="match status" value="1"/>
</dbReference>
<dbReference type="GO" id="GO:0043190">
    <property type="term" value="C:ATP-binding cassette (ABC) transporter complex"/>
    <property type="evidence" value="ECO:0007669"/>
    <property type="project" value="InterPro"/>
</dbReference>
<dbReference type="AlphaFoldDB" id="A0A267WKT8"/>
<dbReference type="SUPFAM" id="SSF52540">
    <property type="entry name" value="P-loop containing nucleoside triphosphate hydrolases"/>
    <property type="match status" value="1"/>
</dbReference>
<organism evidence="6 7">
    <name type="scientific">Bifidobacterium pseudocatenulatum</name>
    <dbReference type="NCBI Taxonomy" id="28026"/>
    <lineage>
        <taxon>Bacteria</taxon>
        <taxon>Bacillati</taxon>
        <taxon>Actinomycetota</taxon>
        <taxon>Actinomycetes</taxon>
        <taxon>Bifidobacteriales</taxon>
        <taxon>Bifidobacteriaceae</taxon>
        <taxon>Bifidobacterium</taxon>
    </lineage>
</organism>
<feature type="domain" description="ABC transporter" evidence="5">
    <location>
        <begin position="21"/>
        <end position="251"/>
    </location>
</feature>
<evidence type="ECO:0000259" key="5">
    <source>
        <dbReference type="PROSITE" id="PS50893"/>
    </source>
</evidence>
<evidence type="ECO:0000256" key="4">
    <source>
        <dbReference type="ARBA" id="ARBA00066388"/>
    </source>
</evidence>